<dbReference type="SUPFAM" id="SSF109854">
    <property type="entry name" value="DinB/YfiT-like putative metalloenzymes"/>
    <property type="match status" value="1"/>
</dbReference>
<dbReference type="InterPro" id="IPR018531">
    <property type="entry name" value="DUF1993"/>
</dbReference>
<keyword evidence="2" id="KW-1185">Reference proteome</keyword>
<gene>
    <name evidence="1" type="ORF">KFK14_19300</name>
</gene>
<dbReference type="EMBL" id="CP073910">
    <property type="protein sequence ID" value="QUT05124.1"/>
    <property type="molecule type" value="Genomic_DNA"/>
</dbReference>
<dbReference type="AlphaFoldDB" id="A0A975Q0U6"/>
<dbReference type="Gene3D" id="1.20.120.450">
    <property type="entry name" value="dinb family like domain"/>
    <property type="match status" value="1"/>
</dbReference>
<sequence>MPFSFYAAIVPPFQKMLNNLNGLLCKAEAYCDTENLPPEDLIYAKLAPDMLPFAYQIKSAVVHSSGAIAAVCKGVFSPDMTEPPGTFAGLRQRIEDGQAILAAIIADDFDMLPGQPMRFQIKTYRADFTADTFLLSFSVPNFYFHATTAYDILRAKGLTIGKVDYIGQLPLRKMTI</sequence>
<reference evidence="1" key="1">
    <citation type="submission" date="2021-04" db="EMBL/GenBank/DDBJ databases">
        <title>Isolation of p-tert-butylphenol degrading bacteria Sphingobium phenoxybenzoativorans Tas13 from active sludge.</title>
        <authorList>
            <person name="Li Y."/>
        </authorList>
    </citation>
    <scope>NUCLEOTIDE SEQUENCE</scope>
    <source>
        <strain evidence="1">Tas13</strain>
    </source>
</reference>
<dbReference type="Proteomes" id="UP000681425">
    <property type="component" value="Chromosome"/>
</dbReference>
<dbReference type="PANTHER" id="PTHR36922">
    <property type="entry name" value="BLL2446 PROTEIN"/>
    <property type="match status" value="1"/>
</dbReference>
<dbReference type="PANTHER" id="PTHR36922:SF1">
    <property type="entry name" value="DUF1993 DOMAIN-CONTAINING PROTEIN"/>
    <property type="match status" value="1"/>
</dbReference>
<name>A0A975Q0U6_9SPHN</name>
<evidence type="ECO:0000313" key="1">
    <source>
        <dbReference type="EMBL" id="QUT05124.1"/>
    </source>
</evidence>
<organism evidence="1 2">
    <name type="scientific">Sphingobium phenoxybenzoativorans</name>
    <dbReference type="NCBI Taxonomy" id="1592790"/>
    <lineage>
        <taxon>Bacteria</taxon>
        <taxon>Pseudomonadati</taxon>
        <taxon>Pseudomonadota</taxon>
        <taxon>Alphaproteobacteria</taxon>
        <taxon>Sphingomonadales</taxon>
        <taxon>Sphingomonadaceae</taxon>
        <taxon>Sphingobium</taxon>
    </lineage>
</organism>
<protein>
    <submittedName>
        <fullName evidence="1">DUF1993 domain-containing protein</fullName>
    </submittedName>
</protein>
<dbReference type="InterPro" id="IPR034660">
    <property type="entry name" value="DinB/YfiT-like"/>
</dbReference>
<proteinExistence type="predicted"/>
<dbReference type="KEGG" id="spph:KFK14_19300"/>
<dbReference type="RefSeq" id="WP_212608814.1">
    <property type="nucleotide sequence ID" value="NZ_CP073910.1"/>
</dbReference>
<evidence type="ECO:0000313" key="2">
    <source>
        <dbReference type="Proteomes" id="UP000681425"/>
    </source>
</evidence>
<accession>A0A975Q0U6</accession>
<dbReference type="Pfam" id="PF09351">
    <property type="entry name" value="DUF1993"/>
    <property type="match status" value="1"/>
</dbReference>